<proteinExistence type="predicted"/>
<reference evidence="1" key="1">
    <citation type="submission" date="2014-12" db="EMBL/GenBank/DDBJ databases">
        <title>Insight into the proteome of Arion vulgaris.</title>
        <authorList>
            <person name="Aradska J."/>
            <person name="Bulat T."/>
            <person name="Smidak R."/>
            <person name="Sarate P."/>
            <person name="Gangsoo J."/>
            <person name="Sialana F."/>
            <person name="Bilban M."/>
            <person name="Lubec G."/>
        </authorList>
    </citation>
    <scope>NUCLEOTIDE SEQUENCE</scope>
    <source>
        <tissue evidence="1">Skin</tissue>
    </source>
</reference>
<accession>A0A0B6YXY7</accession>
<dbReference type="AlphaFoldDB" id="A0A0B6YXY7"/>
<dbReference type="EMBL" id="HACG01014369">
    <property type="protein sequence ID" value="CEK61234.1"/>
    <property type="molecule type" value="Transcribed_RNA"/>
</dbReference>
<gene>
    <name evidence="1" type="primary">ORF41692</name>
</gene>
<protein>
    <submittedName>
        <fullName evidence="1">Uncharacterized protein</fullName>
    </submittedName>
</protein>
<evidence type="ECO:0000313" key="1">
    <source>
        <dbReference type="EMBL" id="CEK61234.1"/>
    </source>
</evidence>
<sequence length="79" mass="8880">MDGLQRKNSIRRSHIKILSWVYRSGHAGAQDNEHTDWLANNALFKQAEAGTADVINAAHIQLRNMDQSQTHGMIVRIGD</sequence>
<organism evidence="1">
    <name type="scientific">Arion vulgaris</name>
    <dbReference type="NCBI Taxonomy" id="1028688"/>
    <lineage>
        <taxon>Eukaryota</taxon>
        <taxon>Metazoa</taxon>
        <taxon>Spiralia</taxon>
        <taxon>Lophotrochozoa</taxon>
        <taxon>Mollusca</taxon>
        <taxon>Gastropoda</taxon>
        <taxon>Heterobranchia</taxon>
        <taxon>Euthyneura</taxon>
        <taxon>Panpulmonata</taxon>
        <taxon>Eupulmonata</taxon>
        <taxon>Stylommatophora</taxon>
        <taxon>Helicina</taxon>
        <taxon>Arionoidea</taxon>
        <taxon>Arionidae</taxon>
        <taxon>Arion</taxon>
    </lineage>
</organism>
<name>A0A0B6YXY7_9EUPU</name>